<keyword evidence="9 13" id="KW-0472">Membrane</keyword>
<dbReference type="STRING" id="1291742.LOOC260_115980"/>
<dbReference type="HAMAP" id="MF_01398">
    <property type="entry name" value="ATP_synth_b_bprime"/>
    <property type="match status" value="1"/>
</dbReference>
<keyword evidence="8 13" id="KW-0406">Ion transport</keyword>
<evidence type="ECO:0000256" key="10">
    <source>
        <dbReference type="ARBA" id="ARBA00023310"/>
    </source>
</evidence>
<evidence type="ECO:0000313" key="17">
    <source>
        <dbReference type="Proteomes" id="UP000031620"/>
    </source>
</evidence>
<keyword evidence="3 13" id="KW-1003">Cell membrane</keyword>
<evidence type="ECO:0000256" key="13">
    <source>
        <dbReference type="HAMAP-Rule" id="MF_01398"/>
    </source>
</evidence>
<dbReference type="SUPFAM" id="SSF81573">
    <property type="entry name" value="F1F0 ATP synthase subunit B, membrane domain"/>
    <property type="match status" value="1"/>
</dbReference>
<evidence type="ECO:0000256" key="15">
    <source>
        <dbReference type="SAM" id="MobiDB-lite"/>
    </source>
</evidence>
<dbReference type="GO" id="GO:0045259">
    <property type="term" value="C:proton-transporting ATP synthase complex"/>
    <property type="evidence" value="ECO:0007669"/>
    <property type="project" value="UniProtKB-KW"/>
</dbReference>
<evidence type="ECO:0000256" key="6">
    <source>
        <dbReference type="ARBA" id="ARBA00022781"/>
    </source>
</evidence>
<dbReference type="GO" id="GO:0046961">
    <property type="term" value="F:proton-transporting ATPase activity, rotational mechanism"/>
    <property type="evidence" value="ECO:0007669"/>
    <property type="project" value="TreeGrafter"/>
</dbReference>
<dbReference type="Gene3D" id="6.10.250.1580">
    <property type="match status" value="1"/>
</dbReference>
<comment type="similarity">
    <text evidence="1 13 14">Belongs to the ATPase B chain family.</text>
</comment>
<comment type="subcellular location">
    <subcellularLocation>
        <location evidence="13">Cell membrane</location>
        <topology evidence="13">Single-pass membrane protein</topology>
    </subcellularLocation>
    <subcellularLocation>
        <location evidence="12">Endomembrane system</location>
        <topology evidence="12">Single-pass membrane protein</topology>
    </subcellularLocation>
</comment>
<dbReference type="GO" id="GO:0012505">
    <property type="term" value="C:endomembrane system"/>
    <property type="evidence" value="ECO:0007669"/>
    <property type="project" value="UniProtKB-SubCell"/>
</dbReference>
<evidence type="ECO:0000256" key="8">
    <source>
        <dbReference type="ARBA" id="ARBA00023065"/>
    </source>
</evidence>
<dbReference type="InterPro" id="IPR005864">
    <property type="entry name" value="ATP_synth_F0_bsu_bac"/>
</dbReference>
<protein>
    <recommendedName>
        <fullName evidence="13">ATP synthase subunit b</fullName>
    </recommendedName>
    <alternativeName>
        <fullName evidence="13">ATP synthase F(0) sector subunit b</fullName>
    </alternativeName>
    <alternativeName>
        <fullName evidence="13">ATPase subunit I</fullName>
    </alternativeName>
    <alternativeName>
        <fullName evidence="13">F-type ATPase subunit b</fullName>
        <shortName evidence="13">F-ATPase subunit b</shortName>
    </alternativeName>
</protein>
<evidence type="ECO:0000313" key="16">
    <source>
        <dbReference type="EMBL" id="BAP86108.1"/>
    </source>
</evidence>
<evidence type="ECO:0000256" key="9">
    <source>
        <dbReference type="ARBA" id="ARBA00023136"/>
    </source>
</evidence>
<keyword evidence="7 13" id="KW-1133">Transmembrane helix</keyword>
<evidence type="ECO:0000256" key="5">
    <source>
        <dbReference type="ARBA" id="ARBA00022692"/>
    </source>
</evidence>
<keyword evidence="6 13" id="KW-0375">Hydrogen ion transport</keyword>
<accession>A0A0A1GYN9</accession>
<evidence type="ECO:0000256" key="7">
    <source>
        <dbReference type="ARBA" id="ARBA00022989"/>
    </source>
</evidence>
<dbReference type="Proteomes" id="UP000031620">
    <property type="component" value="Chromosome"/>
</dbReference>
<name>A0A0A1GYN9_9LACO</name>
<dbReference type="PANTHER" id="PTHR33445">
    <property type="entry name" value="ATP SYNTHASE SUBUNIT B', CHLOROPLASTIC"/>
    <property type="match status" value="1"/>
</dbReference>
<keyword evidence="5 13" id="KW-0812">Transmembrane</keyword>
<dbReference type="CDD" id="cd06503">
    <property type="entry name" value="ATP-synt_Fo_b"/>
    <property type="match status" value="1"/>
</dbReference>
<dbReference type="InterPro" id="IPR050059">
    <property type="entry name" value="ATP_synthase_B_chain"/>
</dbReference>
<evidence type="ECO:0000256" key="4">
    <source>
        <dbReference type="ARBA" id="ARBA00022547"/>
    </source>
</evidence>
<dbReference type="InterPro" id="IPR028987">
    <property type="entry name" value="ATP_synth_B-like_membr_sf"/>
</dbReference>
<keyword evidence="4 13" id="KW-0138">CF(0)</keyword>
<dbReference type="PANTHER" id="PTHR33445:SF1">
    <property type="entry name" value="ATP SYNTHASE SUBUNIT B"/>
    <property type="match status" value="1"/>
</dbReference>
<dbReference type="EMBL" id="AP014680">
    <property type="protein sequence ID" value="BAP86108.1"/>
    <property type="molecule type" value="Genomic_DNA"/>
</dbReference>
<evidence type="ECO:0000256" key="14">
    <source>
        <dbReference type="RuleBase" id="RU003848"/>
    </source>
</evidence>
<organism evidence="16 17">
    <name type="scientific">Paucilactobacillus hokkaidonensis JCM 18461</name>
    <dbReference type="NCBI Taxonomy" id="1291742"/>
    <lineage>
        <taxon>Bacteria</taxon>
        <taxon>Bacillati</taxon>
        <taxon>Bacillota</taxon>
        <taxon>Bacilli</taxon>
        <taxon>Lactobacillales</taxon>
        <taxon>Lactobacillaceae</taxon>
        <taxon>Paucilactobacillus</taxon>
    </lineage>
</organism>
<dbReference type="NCBIfam" id="TIGR01144">
    <property type="entry name" value="ATP_synt_b"/>
    <property type="match status" value="1"/>
</dbReference>
<evidence type="ECO:0000256" key="11">
    <source>
        <dbReference type="ARBA" id="ARBA00025198"/>
    </source>
</evidence>
<dbReference type="GO" id="GO:0005886">
    <property type="term" value="C:plasma membrane"/>
    <property type="evidence" value="ECO:0007669"/>
    <property type="project" value="UniProtKB-SubCell"/>
</dbReference>
<gene>
    <name evidence="13 16" type="primary">atpF</name>
    <name evidence="16" type="ORF">LOOC260_115980</name>
</gene>
<dbReference type="GO" id="GO:0046933">
    <property type="term" value="F:proton-transporting ATP synthase activity, rotational mechanism"/>
    <property type="evidence" value="ECO:0007669"/>
    <property type="project" value="UniProtKB-UniRule"/>
</dbReference>
<dbReference type="KEGG" id="lho:LOOC260_115980"/>
<keyword evidence="10 13" id="KW-0066">ATP synthesis</keyword>
<dbReference type="AlphaFoldDB" id="A0A0A1GYN9"/>
<reference evidence="16 17" key="1">
    <citation type="submission" date="2014-11" db="EMBL/GenBank/DDBJ databases">
        <title>Complete genome sequence and analysis of Lactobacillus hokkaidonensis LOOC260T.</title>
        <authorList>
            <person name="Tanizawa Y."/>
            <person name="Tohno M."/>
            <person name="Kaminuma E."/>
            <person name="Nakamura Y."/>
            <person name="Arita M."/>
        </authorList>
    </citation>
    <scope>NUCLEOTIDE SEQUENCE [LARGE SCALE GENOMIC DNA]</scope>
    <source>
        <strain evidence="16 17">LOOC260</strain>
    </source>
</reference>
<comment type="function">
    <text evidence="11 13">F(1)F(0) ATP synthase produces ATP from ADP in the presence of a proton or sodium gradient. F-type ATPases consist of two structural domains, F(1) containing the extramembraneous catalytic core and F(0) containing the membrane proton channel, linked together by a central stalk and a peripheral stalk. During catalysis, ATP synthesis in the catalytic domain of F(1) is coupled via a rotary mechanism of the central stalk subunits to proton translocation.</text>
</comment>
<dbReference type="HOGENOM" id="CLU_079215_4_2_9"/>
<evidence type="ECO:0000256" key="1">
    <source>
        <dbReference type="ARBA" id="ARBA00005513"/>
    </source>
</evidence>
<comment type="function">
    <text evidence="13">Component of the F(0) channel, it forms part of the peripheral stalk, linking F(1) to F(0).</text>
</comment>
<evidence type="ECO:0000256" key="12">
    <source>
        <dbReference type="ARBA" id="ARBA00037847"/>
    </source>
</evidence>
<evidence type="ECO:0000256" key="2">
    <source>
        <dbReference type="ARBA" id="ARBA00022448"/>
    </source>
</evidence>
<dbReference type="RefSeq" id="WP_041094185.1">
    <property type="nucleotide sequence ID" value="NZ_AP014680.1"/>
</dbReference>
<dbReference type="Pfam" id="PF00430">
    <property type="entry name" value="ATP-synt_B"/>
    <property type="match status" value="1"/>
</dbReference>
<keyword evidence="2 13" id="KW-0813">Transport</keyword>
<sequence length="172" mass="19037">MFAQSVLAESNGLYIGDMLFYIISFVILMLLVKKFAWKPVVKMMHDRAEKIANDIDSAEESRSEANKLAQKRQVELKNSRQEAAGIVSDAKQNGESQRTQIVETAQNDAQALKEAAQKDAQQARQDALKGAQNDVASLSIEIATKIIHKELNANDQKALIDSYIEGLGKDES</sequence>
<evidence type="ECO:0000256" key="3">
    <source>
        <dbReference type="ARBA" id="ARBA00022475"/>
    </source>
</evidence>
<dbReference type="InterPro" id="IPR002146">
    <property type="entry name" value="ATP_synth_b/b'su_bac/chlpt"/>
</dbReference>
<proteinExistence type="inferred from homology"/>
<feature type="region of interest" description="Disordered" evidence="15">
    <location>
        <begin position="55"/>
        <end position="98"/>
    </location>
</feature>
<comment type="subunit">
    <text evidence="13">F-type ATPases have 2 components, F(1) - the catalytic core - and F(0) - the membrane proton channel. F(1) has five subunits: alpha(3), beta(3), gamma(1), delta(1), epsilon(1). F(0) has three main subunits: a(1), b(2) and c(10-14). The alpha and beta chains form an alternating ring which encloses part of the gamma chain. F(1) is attached to F(0) by a central stalk formed by the gamma and epsilon chains, while a peripheral stalk is formed by the delta and b chains.</text>
</comment>
<feature type="compositionally biased region" description="Basic and acidic residues" evidence="15">
    <location>
        <begin position="55"/>
        <end position="65"/>
    </location>
</feature>
<feature type="transmembrane region" description="Helical" evidence="13">
    <location>
        <begin position="12"/>
        <end position="32"/>
    </location>
</feature>